<keyword evidence="6" id="KW-1185">Reference proteome</keyword>
<dbReference type="Proteomes" id="UP000053690">
    <property type="component" value="Unassembled WGS sequence"/>
</dbReference>
<reference evidence="6" key="1">
    <citation type="submission" date="2015-12" db="EMBL/GenBank/DDBJ databases">
        <authorList>
            <person name="Zhang G."/>
            <person name="Stingl U."/>
        </authorList>
    </citation>
    <scope>NUCLEOTIDE SEQUENCE [LARGE SCALE GENOMIC DNA]</scope>
    <source>
        <strain evidence="6">ZGT108</strain>
    </source>
</reference>
<dbReference type="GO" id="GO:0005886">
    <property type="term" value="C:plasma membrane"/>
    <property type="evidence" value="ECO:0007669"/>
    <property type="project" value="TreeGrafter"/>
</dbReference>
<gene>
    <name evidence="5" type="ORF">AVO44_12235</name>
</gene>
<dbReference type="InterPro" id="IPR051120">
    <property type="entry name" value="ABC_AA/LPS_Transport"/>
</dbReference>
<dbReference type="PANTHER" id="PTHR45772:SF8">
    <property type="entry name" value="HIGH-AFFINITY BRANCHED-CHAIN AMINO ACID TRANSPORT ATP-BINDING PROTEIN"/>
    <property type="match status" value="1"/>
</dbReference>
<dbReference type="EMBL" id="LQBP01000006">
    <property type="protein sequence ID" value="KUJ78479.1"/>
    <property type="molecule type" value="Genomic_DNA"/>
</dbReference>
<feature type="domain" description="ABC transporter" evidence="4">
    <location>
        <begin position="5"/>
        <end position="235"/>
    </location>
</feature>
<name>A0A0X3TS04_9RHOB</name>
<evidence type="ECO:0000313" key="6">
    <source>
        <dbReference type="Proteomes" id="UP000053690"/>
    </source>
</evidence>
<dbReference type="InterPro" id="IPR027417">
    <property type="entry name" value="P-loop_NTPase"/>
</dbReference>
<proteinExistence type="predicted"/>
<comment type="caution">
    <text evidence="5">The sequence shown here is derived from an EMBL/GenBank/DDBJ whole genome shotgun (WGS) entry which is preliminary data.</text>
</comment>
<dbReference type="GO" id="GO:0005524">
    <property type="term" value="F:ATP binding"/>
    <property type="evidence" value="ECO:0007669"/>
    <property type="project" value="UniProtKB-KW"/>
</dbReference>
<dbReference type="InterPro" id="IPR003439">
    <property type="entry name" value="ABC_transporter-like_ATP-bd"/>
</dbReference>
<sequence length="238" mass="25882">MNTLLQTKNLTKSFGGVVALDNVDFSIKPKELRCIIGPNGAGKSTFFRCLTGQHIPTTGNVFFKGREITGRQMHEISGCGIGTKTQVPNLFDDMTVYENLWLSASSNASKNEAQDRISEAARLTRTESLLDEFPKNLAHGLRQRAELAMVISAAPDLVLLDEPAAGLTHAETCQLAKIIQAVNEKSAVVIVEHDMQFVREIADKITVLCQGAILIEGSAEAVLSDARVREVYLGRKAA</sequence>
<keyword evidence="3 5" id="KW-0067">ATP-binding</keyword>
<evidence type="ECO:0000256" key="3">
    <source>
        <dbReference type="ARBA" id="ARBA00022840"/>
    </source>
</evidence>
<evidence type="ECO:0000259" key="4">
    <source>
        <dbReference type="PROSITE" id="PS50893"/>
    </source>
</evidence>
<dbReference type="Gene3D" id="3.40.50.300">
    <property type="entry name" value="P-loop containing nucleotide triphosphate hydrolases"/>
    <property type="match status" value="1"/>
</dbReference>
<evidence type="ECO:0000256" key="1">
    <source>
        <dbReference type="ARBA" id="ARBA00022448"/>
    </source>
</evidence>
<dbReference type="Pfam" id="PF00005">
    <property type="entry name" value="ABC_tran"/>
    <property type="match status" value="1"/>
</dbReference>
<dbReference type="RefSeq" id="WP_068337384.1">
    <property type="nucleotide sequence ID" value="NZ_LQBP01000006.1"/>
</dbReference>
<dbReference type="STRING" id="1685378.AVO44_12235"/>
<dbReference type="GO" id="GO:0016887">
    <property type="term" value="F:ATP hydrolysis activity"/>
    <property type="evidence" value="ECO:0007669"/>
    <property type="project" value="InterPro"/>
</dbReference>
<evidence type="ECO:0000313" key="5">
    <source>
        <dbReference type="EMBL" id="KUJ78479.1"/>
    </source>
</evidence>
<keyword evidence="2" id="KW-0547">Nucleotide-binding</keyword>
<dbReference type="SMART" id="SM00382">
    <property type="entry name" value="AAA"/>
    <property type="match status" value="1"/>
</dbReference>
<dbReference type="OrthoDB" id="9806149at2"/>
<organism evidence="5 6">
    <name type="scientific">Ruegeria profundi</name>
    <dbReference type="NCBI Taxonomy" id="1685378"/>
    <lineage>
        <taxon>Bacteria</taxon>
        <taxon>Pseudomonadati</taxon>
        <taxon>Pseudomonadota</taxon>
        <taxon>Alphaproteobacteria</taxon>
        <taxon>Rhodobacterales</taxon>
        <taxon>Roseobacteraceae</taxon>
        <taxon>Ruegeria</taxon>
    </lineage>
</organism>
<keyword evidence="1" id="KW-0813">Transport</keyword>
<dbReference type="PROSITE" id="PS50893">
    <property type="entry name" value="ABC_TRANSPORTER_2"/>
    <property type="match status" value="1"/>
</dbReference>
<evidence type="ECO:0000256" key="2">
    <source>
        <dbReference type="ARBA" id="ARBA00022741"/>
    </source>
</evidence>
<dbReference type="CDD" id="cd03219">
    <property type="entry name" value="ABC_Mj1267_LivG_branched"/>
    <property type="match status" value="1"/>
</dbReference>
<dbReference type="SUPFAM" id="SSF52540">
    <property type="entry name" value="P-loop containing nucleoside triphosphate hydrolases"/>
    <property type="match status" value="1"/>
</dbReference>
<dbReference type="InterPro" id="IPR003593">
    <property type="entry name" value="AAA+_ATPase"/>
</dbReference>
<protein>
    <submittedName>
        <fullName evidence="5">ABC transporter ATP-binding protein</fullName>
    </submittedName>
</protein>
<dbReference type="PANTHER" id="PTHR45772">
    <property type="entry name" value="CONSERVED COMPONENT OF ABC TRANSPORTER FOR NATURAL AMINO ACIDS-RELATED"/>
    <property type="match status" value="1"/>
</dbReference>
<dbReference type="AlphaFoldDB" id="A0A0X3TS04"/>
<accession>A0A0X3TS04</accession>